<evidence type="ECO:0000313" key="4">
    <source>
        <dbReference type="Proteomes" id="UP000288805"/>
    </source>
</evidence>
<dbReference type="PANTHER" id="PTHR34964:SF14">
    <property type="entry name" value="MEMBRANE LIPOPROTEIN"/>
    <property type="match status" value="1"/>
</dbReference>
<evidence type="ECO:0000256" key="2">
    <source>
        <dbReference type="SAM" id="Phobius"/>
    </source>
</evidence>
<protein>
    <submittedName>
        <fullName evidence="3">Uncharacterized protein</fullName>
    </submittedName>
</protein>
<sequence length="180" mass="20243">MPYLLRTLQQTRIHRSYFVFCFEFVHNSHPPDSSSSMEVRKDDFRVHLITGTFFVCIVAGGTCLCLYIFLPGAQHTSWYPIVGFILVGIPWLFWLLTYCYRCFKTGFQHIQEERKFAKGFNHVAPNAASSSPATTTAQTESQANSSGSERRVHFGAVIVVGEDGDISHGEADNNADSREP</sequence>
<reference evidence="3 4" key="1">
    <citation type="journal article" date="2018" name="PLoS Genet.">
        <title>Population sequencing reveals clonal diversity and ancestral inbreeding in the grapevine cultivar Chardonnay.</title>
        <authorList>
            <person name="Roach M.J."/>
            <person name="Johnson D.L."/>
            <person name="Bohlmann J."/>
            <person name="van Vuuren H.J."/>
            <person name="Jones S.J."/>
            <person name="Pretorius I.S."/>
            <person name="Schmidt S.A."/>
            <person name="Borneman A.R."/>
        </authorList>
    </citation>
    <scope>NUCLEOTIDE SEQUENCE [LARGE SCALE GENOMIC DNA]</scope>
    <source>
        <strain evidence="4">cv. Chardonnay</strain>
        <tissue evidence="3">Leaf</tissue>
    </source>
</reference>
<dbReference type="AlphaFoldDB" id="A0A438H5G4"/>
<keyword evidence="2" id="KW-1133">Transmembrane helix</keyword>
<organism evidence="3 4">
    <name type="scientific">Vitis vinifera</name>
    <name type="common">Grape</name>
    <dbReference type="NCBI Taxonomy" id="29760"/>
    <lineage>
        <taxon>Eukaryota</taxon>
        <taxon>Viridiplantae</taxon>
        <taxon>Streptophyta</taxon>
        <taxon>Embryophyta</taxon>
        <taxon>Tracheophyta</taxon>
        <taxon>Spermatophyta</taxon>
        <taxon>Magnoliopsida</taxon>
        <taxon>eudicotyledons</taxon>
        <taxon>Gunneridae</taxon>
        <taxon>Pentapetalae</taxon>
        <taxon>rosids</taxon>
        <taxon>Vitales</taxon>
        <taxon>Vitaceae</taxon>
        <taxon>Viteae</taxon>
        <taxon>Vitis</taxon>
    </lineage>
</organism>
<feature type="region of interest" description="Disordered" evidence="1">
    <location>
        <begin position="127"/>
        <end position="149"/>
    </location>
</feature>
<comment type="caution">
    <text evidence="3">The sequence shown here is derived from an EMBL/GenBank/DDBJ whole genome shotgun (WGS) entry which is preliminary data.</text>
</comment>
<evidence type="ECO:0000256" key="1">
    <source>
        <dbReference type="SAM" id="MobiDB-lite"/>
    </source>
</evidence>
<proteinExistence type="predicted"/>
<dbReference type="OrthoDB" id="1056497at2759"/>
<keyword evidence="2" id="KW-0472">Membrane</keyword>
<dbReference type="Proteomes" id="UP000288805">
    <property type="component" value="Unassembled WGS sequence"/>
</dbReference>
<dbReference type="EMBL" id="QGNW01000279">
    <property type="protein sequence ID" value="RVW79537.1"/>
    <property type="molecule type" value="Genomic_DNA"/>
</dbReference>
<gene>
    <name evidence="3" type="ORF">CK203_051647</name>
</gene>
<feature type="compositionally biased region" description="Low complexity" evidence="1">
    <location>
        <begin position="127"/>
        <end position="146"/>
    </location>
</feature>
<dbReference type="PANTHER" id="PTHR34964">
    <property type="entry name" value="MEMBRANE LIPOPROTEIN-RELATED"/>
    <property type="match status" value="1"/>
</dbReference>
<evidence type="ECO:0000313" key="3">
    <source>
        <dbReference type="EMBL" id="RVW79537.1"/>
    </source>
</evidence>
<feature type="transmembrane region" description="Helical" evidence="2">
    <location>
        <begin position="46"/>
        <end position="70"/>
    </location>
</feature>
<name>A0A438H5G4_VITVI</name>
<feature type="transmembrane region" description="Helical" evidence="2">
    <location>
        <begin position="76"/>
        <end position="100"/>
    </location>
</feature>
<accession>A0A438H5G4</accession>
<keyword evidence="2" id="KW-0812">Transmembrane</keyword>